<dbReference type="Proteomes" id="UP000198779">
    <property type="component" value="Unassembled WGS sequence"/>
</dbReference>
<dbReference type="EMBL" id="FNCQ01000014">
    <property type="protein sequence ID" value="SDG99736.1"/>
    <property type="molecule type" value="Genomic_DNA"/>
</dbReference>
<protein>
    <submittedName>
        <fullName evidence="8">RagB/SusD domain-containing protein</fullName>
    </submittedName>
</protein>
<accession>A0A1G7YTZ7</accession>
<feature type="signal peptide" evidence="6">
    <location>
        <begin position="1"/>
        <end position="21"/>
    </location>
</feature>
<evidence type="ECO:0000313" key="8">
    <source>
        <dbReference type="EMBL" id="SDG99736.1"/>
    </source>
</evidence>
<keyword evidence="5" id="KW-0998">Cell outer membrane</keyword>
<keyword evidence="9" id="KW-1185">Reference proteome</keyword>
<evidence type="ECO:0000256" key="1">
    <source>
        <dbReference type="ARBA" id="ARBA00004442"/>
    </source>
</evidence>
<evidence type="ECO:0000256" key="2">
    <source>
        <dbReference type="ARBA" id="ARBA00006275"/>
    </source>
</evidence>
<dbReference type="RefSeq" id="WP_091818576.1">
    <property type="nucleotide sequence ID" value="NZ_FNCQ01000014.1"/>
</dbReference>
<evidence type="ECO:0000256" key="3">
    <source>
        <dbReference type="ARBA" id="ARBA00022729"/>
    </source>
</evidence>
<evidence type="ECO:0000259" key="7">
    <source>
        <dbReference type="Pfam" id="PF07980"/>
    </source>
</evidence>
<feature type="chain" id="PRO_5011603242" evidence="6">
    <location>
        <begin position="22"/>
        <end position="454"/>
    </location>
</feature>
<evidence type="ECO:0000256" key="5">
    <source>
        <dbReference type="ARBA" id="ARBA00023237"/>
    </source>
</evidence>
<dbReference type="Pfam" id="PF07980">
    <property type="entry name" value="SusD_RagB"/>
    <property type="match status" value="1"/>
</dbReference>
<evidence type="ECO:0000313" key="9">
    <source>
        <dbReference type="Proteomes" id="UP000198779"/>
    </source>
</evidence>
<dbReference type="STRING" id="645274.SAMN04487901_11474"/>
<gene>
    <name evidence="8" type="ORF">SAMN04487901_11474</name>
</gene>
<dbReference type="InterPro" id="IPR011990">
    <property type="entry name" value="TPR-like_helical_dom_sf"/>
</dbReference>
<evidence type="ECO:0000256" key="6">
    <source>
        <dbReference type="SAM" id="SignalP"/>
    </source>
</evidence>
<organism evidence="8 9">
    <name type="scientific">Prevotella communis</name>
    <dbReference type="NCBI Taxonomy" id="2913614"/>
    <lineage>
        <taxon>Bacteria</taxon>
        <taxon>Pseudomonadati</taxon>
        <taxon>Bacteroidota</taxon>
        <taxon>Bacteroidia</taxon>
        <taxon>Bacteroidales</taxon>
        <taxon>Prevotellaceae</taxon>
        <taxon>Prevotella</taxon>
    </lineage>
</organism>
<dbReference type="Gene3D" id="1.25.40.390">
    <property type="match status" value="2"/>
</dbReference>
<sequence length="454" mass="50744">MKTNKATLYVLLFAGVAAFNACTLDNIEDPNNPSITSVTNNATRGQLQTLVTGLEDLSKSYASTTANAEGTFGREIWYFNYNDPRNLQQWTGMTVTVPDENFYGVGGIYSTPYRAVKQANVLISAAQNTNVVSAEERLTYSGFAKTIQGYQLLVPANAQYENGIRIDVADENHPGPFLPYQEALAGIQKILQEGFDELRQAGNISLPFQLTSGYNGFNSPAGLAQVNRALAARVAVYQKDGQAALNYLKDSFLDLNGDLDRGPAHVYGAPPESYNPFYYVLGADLRTVPAPHPQFVEEAIPGDKRIKDKIFIRETELINTVGKVPLATRYQDKRWPTNTTPLKFIRNEELVLIYAEANILTGNLDEAIHAINIIRQAAEIGDYQGDKTVPALIDELLFQRRYSLWFEPAGHRWVDMRRYDRLDQISTELDGGTIFKQLARPENENNWDIYVANH</sequence>
<feature type="domain" description="RagB/SusD" evidence="7">
    <location>
        <begin position="338"/>
        <end position="449"/>
    </location>
</feature>
<comment type="similarity">
    <text evidence="2">Belongs to the SusD family.</text>
</comment>
<dbReference type="AlphaFoldDB" id="A0A1G7YTZ7"/>
<dbReference type="GO" id="GO:0009279">
    <property type="term" value="C:cell outer membrane"/>
    <property type="evidence" value="ECO:0007669"/>
    <property type="project" value="UniProtKB-SubCell"/>
</dbReference>
<dbReference type="InterPro" id="IPR012944">
    <property type="entry name" value="SusD_RagB_dom"/>
</dbReference>
<keyword evidence="3 6" id="KW-0732">Signal</keyword>
<keyword evidence="4" id="KW-0472">Membrane</keyword>
<evidence type="ECO:0000256" key="4">
    <source>
        <dbReference type="ARBA" id="ARBA00023136"/>
    </source>
</evidence>
<proteinExistence type="inferred from homology"/>
<reference evidence="9" key="1">
    <citation type="submission" date="2016-10" db="EMBL/GenBank/DDBJ databases">
        <authorList>
            <person name="Varghese N."/>
            <person name="Submissions S."/>
        </authorList>
    </citation>
    <scope>NUCLEOTIDE SEQUENCE [LARGE SCALE GENOMIC DNA]</scope>
    <source>
        <strain evidence="9">BP1-148</strain>
    </source>
</reference>
<comment type="subcellular location">
    <subcellularLocation>
        <location evidence="1">Cell outer membrane</location>
    </subcellularLocation>
</comment>
<name>A0A1G7YTZ7_9BACT</name>
<dbReference type="SUPFAM" id="SSF48452">
    <property type="entry name" value="TPR-like"/>
    <property type="match status" value="1"/>
</dbReference>